<dbReference type="Gene3D" id="3.40.50.1820">
    <property type="entry name" value="alpha/beta hydrolase"/>
    <property type="match status" value="1"/>
</dbReference>
<name>A0A7X1KLB2_9SPHN</name>
<dbReference type="AlphaFoldDB" id="A0A7X1KLB2"/>
<evidence type="ECO:0000256" key="2">
    <source>
        <dbReference type="SAM" id="MobiDB-lite"/>
    </source>
</evidence>
<dbReference type="InterPro" id="IPR000383">
    <property type="entry name" value="Xaa-Pro-like_dom"/>
</dbReference>
<dbReference type="NCBIfam" id="TIGR00976">
    <property type="entry name" value="CocE_NonD"/>
    <property type="match status" value="1"/>
</dbReference>
<evidence type="ECO:0000313" key="5">
    <source>
        <dbReference type="EMBL" id="MBC2665426.1"/>
    </source>
</evidence>
<reference evidence="5 6" key="1">
    <citation type="submission" date="2020-08" db="EMBL/GenBank/DDBJ databases">
        <title>The genome sequence of type strain Novosphingobium flavum NBRC 111647.</title>
        <authorList>
            <person name="Liu Y."/>
        </authorList>
    </citation>
    <scope>NUCLEOTIDE SEQUENCE [LARGE SCALE GENOMIC DNA]</scope>
    <source>
        <strain evidence="5 6">NBRC 111647</strain>
    </source>
</reference>
<evidence type="ECO:0000313" key="6">
    <source>
        <dbReference type="Proteomes" id="UP000566813"/>
    </source>
</evidence>
<comment type="caution">
    <text evidence="5">The sequence shown here is derived from an EMBL/GenBank/DDBJ whole genome shotgun (WGS) entry which is preliminary data.</text>
</comment>
<proteinExistence type="predicted"/>
<dbReference type="RefSeq" id="WP_185663686.1">
    <property type="nucleotide sequence ID" value="NZ_JACLAW010000005.1"/>
</dbReference>
<dbReference type="Gene3D" id="2.60.120.260">
    <property type="entry name" value="Galactose-binding domain-like"/>
    <property type="match status" value="1"/>
</dbReference>
<dbReference type="EMBL" id="JACLAW010000005">
    <property type="protein sequence ID" value="MBC2665426.1"/>
    <property type="molecule type" value="Genomic_DNA"/>
</dbReference>
<keyword evidence="3" id="KW-0732">Signal</keyword>
<sequence>MRAAPLALALSLLAAGAAAQDRTAPIAGALAPAAAPSSFGHYQPPKAFTEQVTTSFYVPMRDGTKLGVLVARPARDGKPVDGRFPVIWHHSLSATQQPGDGVGSRAAGFVTMPNLTDYGYVVVQVARRGNGQSFGTMRGYHDRNEAHDAYELIEWLARQPWSDGNVGQYGCSNTGDAAAHAMTVNAPHLKAVFAGCFSWNKYDAMRRGGIFAQWGTGPTRTVEQDMAIKPVDTDPGKIELRKAAEEHQRAVPLFELWKSLPFRDSFAKSVQSTFWAEGSASSYKAQILQGGVPLYIVGGWRDELRDQGLIARMNIPGARILIGDWLHCENDGFALVEEAHRFFDRYLKGIDTGIEREDPVHYYTVGANQWRSTPVWPLPQAKQTSFAFTAKGLVQGGFAGAPLKRDFAVNYGVTCVNSGEGPRMQPCHLPGNGTSLAGKPLAAPVEYTGHAIADLWVAADTPDANLFLYVEDVAPDGTVKVVTEGRLKASLRRENEAPWALPGGIPWHRAFAEDAQPLKPGEPVRLRFDVMPASWVFAKGHRVQFTVTGSDWRERARDPLSQPKSITLLSDLDHPSSVSLPLIAPSSPAKP</sequence>
<evidence type="ECO:0000256" key="3">
    <source>
        <dbReference type="SAM" id="SignalP"/>
    </source>
</evidence>
<dbReference type="SUPFAM" id="SSF49785">
    <property type="entry name" value="Galactose-binding domain-like"/>
    <property type="match status" value="1"/>
</dbReference>
<feature type="region of interest" description="Disordered" evidence="2">
    <location>
        <begin position="572"/>
        <end position="591"/>
    </location>
</feature>
<dbReference type="InterPro" id="IPR029058">
    <property type="entry name" value="AB_hydrolase_fold"/>
</dbReference>
<dbReference type="Gene3D" id="1.10.3020.10">
    <property type="entry name" value="alpha-amino acid ester hydrolase ( Helical cap domain)"/>
    <property type="match status" value="1"/>
</dbReference>
<dbReference type="Pfam" id="PF08530">
    <property type="entry name" value="PepX_C"/>
    <property type="match status" value="1"/>
</dbReference>
<dbReference type="SMART" id="SM00939">
    <property type="entry name" value="PepX_C"/>
    <property type="match status" value="1"/>
</dbReference>
<keyword evidence="1 5" id="KW-0378">Hydrolase</keyword>
<evidence type="ECO:0000259" key="4">
    <source>
        <dbReference type="SMART" id="SM00939"/>
    </source>
</evidence>
<dbReference type="SUPFAM" id="SSF53474">
    <property type="entry name" value="alpha/beta-Hydrolases"/>
    <property type="match status" value="1"/>
</dbReference>
<dbReference type="Proteomes" id="UP000566813">
    <property type="component" value="Unassembled WGS sequence"/>
</dbReference>
<dbReference type="GO" id="GO:0008239">
    <property type="term" value="F:dipeptidyl-peptidase activity"/>
    <property type="evidence" value="ECO:0007669"/>
    <property type="project" value="InterPro"/>
</dbReference>
<dbReference type="Pfam" id="PF02129">
    <property type="entry name" value="Peptidase_S15"/>
    <property type="match status" value="1"/>
</dbReference>
<evidence type="ECO:0000256" key="1">
    <source>
        <dbReference type="ARBA" id="ARBA00022801"/>
    </source>
</evidence>
<dbReference type="InterPro" id="IPR013736">
    <property type="entry name" value="Xaa-Pro_dipept_C"/>
</dbReference>
<accession>A0A7X1KLB2</accession>
<dbReference type="InterPro" id="IPR005674">
    <property type="entry name" value="CocE/Ser_esterase"/>
</dbReference>
<feature type="chain" id="PRO_5031205280" evidence="3">
    <location>
        <begin position="20"/>
        <end position="591"/>
    </location>
</feature>
<dbReference type="InterPro" id="IPR008979">
    <property type="entry name" value="Galactose-bd-like_sf"/>
</dbReference>
<feature type="signal peptide" evidence="3">
    <location>
        <begin position="1"/>
        <end position="19"/>
    </location>
</feature>
<protein>
    <submittedName>
        <fullName evidence="5">CocE/NonD family hydrolase</fullName>
    </submittedName>
</protein>
<organism evidence="5 6">
    <name type="scientific">Novosphingobium flavum</name>
    <dbReference type="NCBI Taxonomy" id="1778672"/>
    <lineage>
        <taxon>Bacteria</taxon>
        <taxon>Pseudomonadati</taxon>
        <taxon>Pseudomonadota</taxon>
        <taxon>Alphaproteobacteria</taxon>
        <taxon>Sphingomonadales</taxon>
        <taxon>Sphingomonadaceae</taxon>
        <taxon>Novosphingobium</taxon>
    </lineage>
</organism>
<gene>
    <name evidence="5" type="ORF">H7F51_07825</name>
</gene>
<keyword evidence="6" id="KW-1185">Reference proteome</keyword>
<feature type="domain" description="Xaa-Pro dipeptidyl-peptidase C-terminal" evidence="4">
    <location>
        <begin position="340"/>
        <end position="579"/>
    </location>
</feature>